<feature type="region of interest" description="Disordered" evidence="1">
    <location>
        <begin position="262"/>
        <end position="288"/>
    </location>
</feature>
<dbReference type="OrthoDB" id="5979667at2759"/>
<dbReference type="GO" id="GO:0043025">
    <property type="term" value="C:neuronal cell body"/>
    <property type="evidence" value="ECO:0007669"/>
    <property type="project" value="TreeGrafter"/>
</dbReference>
<organism evidence="3 4">
    <name type="scientific">Ancylostoma ceylanicum</name>
    <dbReference type="NCBI Taxonomy" id="53326"/>
    <lineage>
        <taxon>Eukaryota</taxon>
        <taxon>Metazoa</taxon>
        <taxon>Ecdysozoa</taxon>
        <taxon>Nematoda</taxon>
        <taxon>Chromadorea</taxon>
        <taxon>Rhabditida</taxon>
        <taxon>Rhabditina</taxon>
        <taxon>Rhabditomorpha</taxon>
        <taxon>Strongyloidea</taxon>
        <taxon>Ancylostomatidae</taxon>
        <taxon>Ancylostomatinae</taxon>
        <taxon>Ancylostoma</taxon>
    </lineage>
</organism>
<proteinExistence type="predicted"/>
<dbReference type="AlphaFoldDB" id="A0A016WET3"/>
<accession>A0A016WET3</accession>
<dbReference type="Pfam" id="PF14927">
    <property type="entry name" value="Neurensin"/>
    <property type="match status" value="1"/>
</dbReference>
<dbReference type="GO" id="GO:0043005">
    <property type="term" value="C:neuron projection"/>
    <property type="evidence" value="ECO:0007669"/>
    <property type="project" value="TreeGrafter"/>
</dbReference>
<evidence type="ECO:0000256" key="2">
    <source>
        <dbReference type="SAM" id="Phobius"/>
    </source>
</evidence>
<dbReference type="STRING" id="53326.A0A016WET3"/>
<dbReference type="Proteomes" id="UP000024635">
    <property type="component" value="Unassembled WGS sequence"/>
</dbReference>
<evidence type="ECO:0000256" key="1">
    <source>
        <dbReference type="SAM" id="MobiDB-lite"/>
    </source>
</evidence>
<keyword evidence="4" id="KW-1185">Reference proteome</keyword>
<dbReference type="PANTHER" id="PTHR14796">
    <property type="entry name" value="NEURENSIN 1-RELATED"/>
    <property type="match status" value="1"/>
</dbReference>
<dbReference type="EMBL" id="JARK01000323">
    <property type="protein sequence ID" value="EYC38354.1"/>
    <property type="molecule type" value="Genomic_DNA"/>
</dbReference>
<dbReference type="PANTHER" id="PTHR14796:SF3">
    <property type="entry name" value="NEURENSIN 1-LIKE-RELATED"/>
    <property type="match status" value="1"/>
</dbReference>
<evidence type="ECO:0000313" key="4">
    <source>
        <dbReference type="Proteomes" id="UP000024635"/>
    </source>
</evidence>
<dbReference type="GO" id="GO:0007399">
    <property type="term" value="P:nervous system development"/>
    <property type="evidence" value="ECO:0007669"/>
    <property type="project" value="TreeGrafter"/>
</dbReference>
<dbReference type="InterPro" id="IPR024883">
    <property type="entry name" value="Neurensin"/>
</dbReference>
<keyword evidence="2" id="KW-0812">Transmembrane</keyword>
<feature type="region of interest" description="Disordered" evidence="1">
    <location>
        <begin position="238"/>
        <end position="257"/>
    </location>
</feature>
<comment type="caution">
    <text evidence="3">The sequence shown here is derived from an EMBL/GenBank/DDBJ whole genome shotgun (WGS) entry which is preliminary data.</text>
</comment>
<keyword evidence="2" id="KW-1133">Transmembrane helix</keyword>
<keyword evidence="2" id="KW-0472">Membrane</keyword>
<protein>
    <submittedName>
        <fullName evidence="3">Uncharacterized protein</fullName>
    </submittedName>
</protein>
<evidence type="ECO:0000313" key="3">
    <source>
        <dbReference type="EMBL" id="EYC38354.1"/>
    </source>
</evidence>
<reference evidence="4" key="1">
    <citation type="journal article" date="2015" name="Nat. Genet.">
        <title>The genome and transcriptome of the zoonotic hookworm Ancylostoma ceylanicum identify infection-specific gene families.</title>
        <authorList>
            <person name="Schwarz E.M."/>
            <person name="Hu Y."/>
            <person name="Antoshechkin I."/>
            <person name="Miller M.M."/>
            <person name="Sternberg P.W."/>
            <person name="Aroian R.V."/>
        </authorList>
    </citation>
    <scope>NUCLEOTIDE SEQUENCE</scope>
    <source>
        <strain evidence="4">HY135</strain>
    </source>
</reference>
<dbReference type="GO" id="GO:0030133">
    <property type="term" value="C:transport vesicle"/>
    <property type="evidence" value="ECO:0007669"/>
    <property type="project" value="InterPro"/>
</dbReference>
<feature type="transmembrane region" description="Helical" evidence="2">
    <location>
        <begin position="195"/>
        <end position="221"/>
    </location>
</feature>
<name>A0A016WET3_9BILA</name>
<feature type="transmembrane region" description="Helical" evidence="2">
    <location>
        <begin position="131"/>
        <end position="153"/>
    </location>
</feature>
<sequence length="288" mass="32014">MTEYYSREQVVRSWHSWSVTLTEQRRICEQDLGVDFFTFRRRRMTCHSISSDVRMTGFRLGCGGKKDKLSPPGAKPTALVDEVSAPRGFGIRSYLHNFYLSPTVEDIEQSGAWYLLPPPPAQRRGLFICRLCTVIGLLLLIGGAVSIVVGYTWPHEGVEQSIYKIVIYEDEDGGYYVPQDKLREMLRDPMRLWKTAGFCVFATGAVLLAVSLIVPTLAACIGSKRLAGFISEDNSPNEPPVRIYPQEKPSVSHSSGPVPVLEEIAKVQPGEKTSPTGLLDSDKAPLVH</sequence>
<gene>
    <name evidence="3" type="primary">Acey_s0723.g1845</name>
    <name evidence="3" type="synonym">Acey-T27C4.1</name>
    <name evidence="3" type="ORF">Y032_0723g1845</name>
</gene>